<reference evidence="1" key="2">
    <citation type="submission" date="2015-03" db="EMBL/GenBank/DDBJ databases">
        <authorList>
            <person name="Chow C.-E.T."/>
            <person name="Winget D.M."/>
            <person name="White R.A.III."/>
            <person name="Hallam S.J."/>
            <person name="Suttle C.A."/>
        </authorList>
    </citation>
    <scope>NUCLEOTIDE SEQUENCE</scope>
    <source>
        <strain evidence="1">Oxic1_4</strain>
    </source>
</reference>
<name>A0A0F7L8J8_9VIRU</name>
<organism evidence="1">
    <name type="scientific">uncultured marine virus</name>
    <dbReference type="NCBI Taxonomy" id="186617"/>
    <lineage>
        <taxon>Viruses</taxon>
        <taxon>environmental samples</taxon>
    </lineage>
</organism>
<evidence type="ECO:0000313" key="1">
    <source>
        <dbReference type="EMBL" id="AKH47873.1"/>
    </source>
</evidence>
<sequence>MHRTYRTADGLLYTSCFFFFTLVEPRPRYGLLAPKKPVLVTPVTIGCLAPFV</sequence>
<reference evidence="1" key="1">
    <citation type="journal article" date="2015" name="Front. Microbiol.">
        <title>Combining genomic sequencing methods to explore viral diversity and reveal potential virus-host interactions.</title>
        <authorList>
            <person name="Chow C.E."/>
            <person name="Winget D.M."/>
            <person name="White R.A.III."/>
            <person name="Hallam S.J."/>
            <person name="Suttle C.A."/>
        </authorList>
    </citation>
    <scope>NUCLEOTIDE SEQUENCE</scope>
    <source>
        <strain evidence="1">Oxic1_4</strain>
    </source>
</reference>
<protein>
    <submittedName>
        <fullName evidence="1">Uncharacterized protein</fullName>
    </submittedName>
</protein>
<proteinExistence type="predicted"/>
<dbReference type="EMBL" id="KR029599">
    <property type="protein sequence ID" value="AKH47873.1"/>
    <property type="molecule type" value="Genomic_DNA"/>
</dbReference>
<accession>A0A0F7L8J8</accession>